<dbReference type="Pfam" id="PF02606">
    <property type="entry name" value="LpxK"/>
    <property type="match status" value="1"/>
</dbReference>
<evidence type="ECO:0000256" key="8">
    <source>
        <dbReference type="ARBA" id="ARBA00022741"/>
    </source>
</evidence>
<keyword evidence="7 13" id="KW-0808">Transferase</keyword>
<dbReference type="GO" id="GO:0009245">
    <property type="term" value="P:lipid A biosynthetic process"/>
    <property type="evidence" value="ECO:0007669"/>
    <property type="project" value="UniProtKB-UniRule"/>
</dbReference>
<dbReference type="PANTHER" id="PTHR42724">
    <property type="entry name" value="TETRAACYLDISACCHARIDE 4'-KINASE"/>
    <property type="match status" value="1"/>
</dbReference>
<evidence type="ECO:0000256" key="10">
    <source>
        <dbReference type="ARBA" id="ARBA00022840"/>
    </source>
</evidence>
<dbReference type="EMBL" id="FNVR01000011">
    <property type="protein sequence ID" value="SEG03575.1"/>
    <property type="molecule type" value="Genomic_DNA"/>
</dbReference>
<comment type="pathway">
    <text evidence="2 13">Glycolipid biosynthesis; lipid IV(A) biosynthesis; lipid IV(A) from (3R)-3-hydroxytetradecanoyl-[acyl-carrier-protein] and UDP-N-acetyl-alpha-D-glucosamine: step 6/6.</text>
</comment>
<keyword evidence="10 13" id="KW-0067">ATP-binding</keyword>
<evidence type="ECO:0000256" key="11">
    <source>
        <dbReference type="ARBA" id="ARBA00023098"/>
    </source>
</evidence>
<evidence type="ECO:0000256" key="2">
    <source>
        <dbReference type="ARBA" id="ARBA00004870"/>
    </source>
</evidence>
<dbReference type="SUPFAM" id="SSF52540">
    <property type="entry name" value="P-loop containing nucleoside triphosphate hydrolases"/>
    <property type="match status" value="1"/>
</dbReference>
<dbReference type="NCBIfam" id="TIGR00682">
    <property type="entry name" value="lpxK"/>
    <property type="match status" value="1"/>
</dbReference>
<evidence type="ECO:0000256" key="13">
    <source>
        <dbReference type="HAMAP-Rule" id="MF_00409"/>
    </source>
</evidence>
<dbReference type="GO" id="GO:0009029">
    <property type="term" value="F:lipid-A 4'-kinase activity"/>
    <property type="evidence" value="ECO:0007669"/>
    <property type="project" value="UniProtKB-UniRule"/>
</dbReference>
<dbReference type="Proteomes" id="UP000236736">
    <property type="component" value="Unassembled WGS sequence"/>
</dbReference>
<dbReference type="UniPathway" id="UPA00359">
    <property type="reaction ID" value="UER00482"/>
</dbReference>
<reference evidence="15" key="1">
    <citation type="submission" date="2016-10" db="EMBL/GenBank/DDBJ databases">
        <authorList>
            <person name="Varghese N."/>
            <person name="Submissions S."/>
        </authorList>
    </citation>
    <scope>NUCLEOTIDE SEQUENCE [LARGE SCALE GENOMIC DNA]</scope>
    <source>
        <strain evidence="15">DSM 17298</strain>
    </source>
</reference>
<evidence type="ECO:0000256" key="4">
    <source>
        <dbReference type="ARBA" id="ARBA00016436"/>
    </source>
</evidence>
<name>A0A1H5WWA8_9BACT</name>
<keyword evidence="8 13" id="KW-0547">Nucleotide-binding</keyword>
<feature type="binding site" evidence="13">
    <location>
        <begin position="47"/>
        <end position="54"/>
    </location>
    <ligand>
        <name>ATP</name>
        <dbReference type="ChEBI" id="CHEBI:30616"/>
    </ligand>
</feature>
<dbReference type="EC" id="2.7.1.130" evidence="3 13"/>
<evidence type="ECO:0000313" key="14">
    <source>
        <dbReference type="EMBL" id="SEG03575.1"/>
    </source>
</evidence>
<keyword evidence="9 13" id="KW-0418">Kinase</keyword>
<keyword evidence="6 13" id="KW-0441">Lipid A biosynthesis</keyword>
<accession>A0A1H5WWA8</accession>
<comment type="catalytic activity">
    <reaction evidence="13">
        <text>a lipid A disaccharide + ATP = a lipid IVA + ADP + H(+)</text>
        <dbReference type="Rhea" id="RHEA:67840"/>
        <dbReference type="ChEBI" id="CHEBI:15378"/>
        <dbReference type="ChEBI" id="CHEBI:30616"/>
        <dbReference type="ChEBI" id="CHEBI:176343"/>
        <dbReference type="ChEBI" id="CHEBI:176425"/>
        <dbReference type="ChEBI" id="CHEBI:456216"/>
        <dbReference type="EC" id="2.7.1.130"/>
    </reaction>
</comment>
<dbReference type="OrthoDB" id="9766423at2"/>
<dbReference type="GO" id="GO:0005524">
    <property type="term" value="F:ATP binding"/>
    <property type="evidence" value="ECO:0007669"/>
    <property type="project" value="UniProtKB-UniRule"/>
</dbReference>
<dbReference type="STRING" id="1120964.GCA_001313265_03833"/>
<evidence type="ECO:0000256" key="3">
    <source>
        <dbReference type="ARBA" id="ARBA00012071"/>
    </source>
</evidence>
<keyword evidence="5 13" id="KW-0444">Lipid biosynthesis</keyword>
<evidence type="ECO:0000256" key="7">
    <source>
        <dbReference type="ARBA" id="ARBA00022679"/>
    </source>
</evidence>
<proteinExistence type="inferred from homology"/>
<dbReference type="AlphaFoldDB" id="A0A1H5WWA8"/>
<dbReference type="RefSeq" id="WP_103924922.1">
    <property type="nucleotide sequence ID" value="NZ_FNVR01000011.1"/>
</dbReference>
<gene>
    <name evidence="13" type="primary">lpxK</name>
    <name evidence="14" type="ORF">SAMN03080598_02261</name>
</gene>
<evidence type="ECO:0000256" key="12">
    <source>
        <dbReference type="ARBA" id="ARBA00029757"/>
    </source>
</evidence>
<comment type="function">
    <text evidence="1 13">Transfers the gamma-phosphate of ATP to the 4'-position of a tetraacyldisaccharide 1-phosphate intermediate (termed DS-1-P) to form tetraacyldisaccharide 1,4'-bis-phosphate (lipid IVA).</text>
</comment>
<evidence type="ECO:0000256" key="9">
    <source>
        <dbReference type="ARBA" id="ARBA00022777"/>
    </source>
</evidence>
<dbReference type="HAMAP" id="MF_00409">
    <property type="entry name" value="LpxK"/>
    <property type="match status" value="1"/>
</dbReference>
<dbReference type="InterPro" id="IPR027417">
    <property type="entry name" value="P-loop_NTPase"/>
</dbReference>
<dbReference type="InterPro" id="IPR003758">
    <property type="entry name" value="LpxK"/>
</dbReference>
<keyword evidence="11 13" id="KW-0443">Lipid metabolism</keyword>
<keyword evidence="15" id="KW-1185">Reference proteome</keyword>
<protein>
    <recommendedName>
        <fullName evidence="4 13">Tetraacyldisaccharide 4'-kinase</fullName>
        <ecNumber evidence="3 13">2.7.1.130</ecNumber>
    </recommendedName>
    <alternativeName>
        <fullName evidence="12 13">Lipid A 4'-kinase</fullName>
    </alternativeName>
</protein>
<dbReference type="GO" id="GO:0005886">
    <property type="term" value="C:plasma membrane"/>
    <property type="evidence" value="ECO:0007669"/>
    <property type="project" value="TreeGrafter"/>
</dbReference>
<dbReference type="PANTHER" id="PTHR42724:SF1">
    <property type="entry name" value="TETRAACYLDISACCHARIDE 4'-KINASE, MITOCHONDRIAL-RELATED"/>
    <property type="match status" value="1"/>
</dbReference>
<comment type="similarity">
    <text evidence="13">Belongs to the LpxK family.</text>
</comment>
<evidence type="ECO:0000256" key="1">
    <source>
        <dbReference type="ARBA" id="ARBA00002274"/>
    </source>
</evidence>
<sequence>MTWYAFLLAPFALIFRVITDVRNFLFDHRILKSYKSPIPSLIIGNLSVGGTGKTPMVEFLIRNLGNDKTIATLSRGYGRKTKGFLKANTQSTPLEIGDEPLQIFRKFKEKVPVFVGEDRVSALKKIAEMTPKTELVLLDDAFQHRKLIGDFYCLLTPFEAPFYKDFLLPMGRLRESRGGAKRADLVVVTKCPTNLSENQRAGSLLELKPYIQKSTPVFFSQIGYGDPYPIDHETPFCENVILVSGLANDQPFLEYCAQKYAVQEVVSFPDHHDYGAKDGHRILNLMQKHKSQSPVLLTTEKDAIKLKSLANQGYLGEIPIFVLPIEAEFDQEDKEMLLSYIRRKFKKQ</sequence>
<evidence type="ECO:0000313" key="15">
    <source>
        <dbReference type="Proteomes" id="UP000236736"/>
    </source>
</evidence>
<evidence type="ECO:0000256" key="6">
    <source>
        <dbReference type="ARBA" id="ARBA00022556"/>
    </source>
</evidence>
<evidence type="ECO:0000256" key="5">
    <source>
        <dbReference type="ARBA" id="ARBA00022516"/>
    </source>
</evidence>
<dbReference type="GO" id="GO:0009244">
    <property type="term" value="P:lipopolysaccharide core region biosynthetic process"/>
    <property type="evidence" value="ECO:0007669"/>
    <property type="project" value="TreeGrafter"/>
</dbReference>
<organism evidence="14 15">
    <name type="scientific">Algoriphagus boritolerans DSM 17298 = JCM 18970</name>
    <dbReference type="NCBI Taxonomy" id="1120964"/>
    <lineage>
        <taxon>Bacteria</taxon>
        <taxon>Pseudomonadati</taxon>
        <taxon>Bacteroidota</taxon>
        <taxon>Cytophagia</taxon>
        <taxon>Cytophagales</taxon>
        <taxon>Cyclobacteriaceae</taxon>
        <taxon>Algoriphagus</taxon>
    </lineage>
</organism>